<protein>
    <submittedName>
        <fullName evidence="1">Uncharacterized protein</fullName>
    </submittedName>
</protein>
<proteinExistence type="predicted"/>
<sequence length="15" mass="1753">MFPPGLVLQYISNHH</sequence>
<reference evidence="1" key="1">
    <citation type="submission" date="2014-11" db="EMBL/GenBank/DDBJ databases">
        <authorList>
            <person name="Amaro Gonzalez C."/>
        </authorList>
    </citation>
    <scope>NUCLEOTIDE SEQUENCE</scope>
</reference>
<evidence type="ECO:0000313" key="1">
    <source>
        <dbReference type="EMBL" id="JAH47957.1"/>
    </source>
</evidence>
<reference evidence="1" key="2">
    <citation type="journal article" date="2015" name="Fish Shellfish Immunol.">
        <title>Early steps in the European eel (Anguilla anguilla)-Vibrio vulnificus interaction in the gills: Role of the RtxA13 toxin.</title>
        <authorList>
            <person name="Callol A."/>
            <person name="Pajuelo D."/>
            <person name="Ebbesson L."/>
            <person name="Teles M."/>
            <person name="MacKenzie S."/>
            <person name="Amaro C."/>
        </authorList>
    </citation>
    <scope>NUCLEOTIDE SEQUENCE</scope>
</reference>
<organism evidence="1">
    <name type="scientific">Anguilla anguilla</name>
    <name type="common">European freshwater eel</name>
    <name type="synonym">Muraena anguilla</name>
    <dbReference type="NCBI Taxonomy" id="7936"/>
    <lineage>
        <taxon>Eukaryota</taxon>
        <taxon>Metazoa</taxon>
        <taxon>Chordata</taxon>
        <taxon>Craniata</taxon>
        <taxon>Vertebrata</taxon>
        <taxon>Euteleostomi</taxon>
        <taxon>Actinopterygii</taxon>
        <taxon>Neopterygii</taxon>
        <taxon>Teleostei</taxon>
        <taxon>Anguilliformes</taxon>
        <taxon>Anguillidae</taxon>
        <taxon>Anguilla</taxon>
    </lineage>
</organism>
<dbReference type="EMBL" id="GBXM01060620">
    <property type="protein sequence ID" value="JAH47957.1"/>
    <property type="molecule type" value="Transcribed_RNA"/>
</dbReference>
<name>A0A0E9T398_ANGAN</name>
<accession>A0A0E9T398</accession>